<evidence type="ECO:0008006" key="3">
    <source>
        <dbReference type="Google" id="ProtNLM"/>
    </source>
</evidence>
<keyword evidence="2" id="KW-1185">Reference proteome</keyword>
<proteinExistence type="predicted"/>
<evidence type="ECO:0000313" key="2">
    <source>
        <dbReference type="Proteomes" id="UP000664628"/>
    </source>
</evidence>
<name>A0ABS3JQE6_9BACT</name>
<comment type="caution">
    <text evidence="1">The sequence shown here is derived from an EMBL/GenBank/DDBJ whole genome shotgun (WGS) entry which is preliminary data.</text>
</comment>
<dbReference type="EMBL" id="JAFMYW010000010">
    <property type="protein sequence ID" value="MBO0952212.1"/>
    <property type="molecule type" value="Genomic_DNA"/>
</dbReference>
<organism evidence="1 2">
    <name type="scientific">Fibrella forsythiae</name>
    <dbReference type="NCBI Taxonomy" id="2817061"/>
    <lineage>
        <taxon>Bacteria</taxon>
        <taxon>Pseudomonadati</taxon>
        <taxon>Bacteroidota</taxon>
        <taxon>Cytophagia</taxon>
        <taxon>Cytophagales</taxon>
        <taxon>Spirosomataceae</taxon>
        <taxon>Fibrella</taxon>
    </lineage>
</organism>
<accession>A0ABS3JQE6</accession>
<sequence length="143" mass="15917">MKTIGLLLFLSFLISCKGGEPEPVILGDWLLRESFYQGCFGGGRSTFGPEDQHILHFSPPNRYRETIKGTLIESGTFTLALDKDKYTGKDALALTLTPEQSTRNPGTLYPFSQRIDELNNLRLSLSDLSYSTTSSGATYSRIR</sequence>
<dbReference type="Proteomes" id="UP000664628">
    <property type="component" value="Unassembled WGS sequence"/>
</dbReference>
<protein>
    <recommendedName>
        <fullName evidence="3">Lipocalin-like domain-containing protein</fullName>
    </recommendedName>
</protein>
<evidence type="ECO:0000313" key="1">
    <source>
        <dbReference type="EMBL" id="MBO0952212.1"/>
    </source>
</evidence>
<gene>
    <name evidence="1" type="ORF">J2I46_26760</name>
</gene>
<dbReference type="RefSeq" id="WP_207332161.1">
    <property type="nucleotide sequence ID" value="NZ_JAFMYW010000010.1"/>
</dbReference>
<dbReference type="PROSITE" id="PS51257">
    <property type="entry name" value="PROKAR_LIPOPROTEIN"/>
    <property type="match status" value="1"/>
</dbReference>
<reference evidence="1 2" key="1">
    <citation type="submission" date="2021-03" db="EMBL/GenBank/DDBJ databases">
        <title>Fibrella sp. HMF5405 genome sequencing and assembly.</title>
        <authorList>
            <person name="Kang H."/>
            <person name="Kim H."/>
            <person name="Bae S."/>
            <person name="Joh K."/>
        </authorList>
    </citation>
    <scope>NUCLEOTIDE SEQUENCE [LARGE SCALE GENOMIC DNA]</scope>
    <source>
        <strain evidence="1 2">HMF5405</strain>
    </source>
</reference>